<keyword evidence="2" id="KW-0812">Transmembrane</keyword>
<feature type="region of interest" description="Disordered" evidence="3">
    <location>
        <begin position="28"/>
        <end position="57"/>
    </location>
</feature>
<dbReference type="Proteomes" id="UP001365846">
    <property type="component" value="Unassembled WGS sequence"/>
</dbReference>
<name>A0ABU8V946_9BURK</name>
<sequence>MSSLTVALAILGGLTLAAVVGYNAWTSHRNAPRQPDARNTQPPESEGDAPQEDREPVLRVDPHQVAGAERHEPLFDPALPAPSAVPAPSAERRGGLDPLIDVIAPISLDGLASGDAAMAAMPATRRAGSKPVAVEGLNEHTGVWEPAVQGQRYSAFQVGVQLANRTGALNEIEYSEFVVKAQAFADAVNGALEFPEMLDEVARARELDQFASSHDAQLSFVLRARHAAWSPGYVQQNAARLGFVPGMIPGRMVLPAAELGLPPILGLSFDTQAALADDPAQSAIRQLSISLDVPQVDRAEKPFERMRNAASVLAHDMDGIVTDSDGQPLRGETMDAIGVDLEQLYDTLDARDLSAGSPLARRLFS</sequence>
<keyword evidence="1 5" id="KW-0132">Cell division</keyword>
<comment type="similarity">
    <text evidence="1">Belongs to the ZipA family.</text>
</comment>
<comment type="subcellular location">
    <subcellularLocation>
        <location evidence="2">Cell inner membrane</location>
        <topology evidence="2">Single-pass type I membrane protein</topology>
    </subcellularLocation>
</comment>
<comment type="function">
    <text evidence="1">Essential cell division protein that stabilizes the FtsZ protofilaments by cross-linking them and that serves as a cytoplasmic membrane anchor for the Z ring. Also required for the recruitment to the septal ring of downstream cell division proteins.</text>
</comment>
<evidence type="ECO:0000313" key="6">
    <source>
        <dbReference type="Proteomes" id="UP001365846"/>
    </source>
</evidence>
<dbReference type="EMBL" id="JBBKZU010000001">
    <property type="protein sequence ID" value="MEJ8809555.1"/>
    <property type="molecule type" value="Genomic_DNA"/>
</dbReference>
<evidence type="ECO:0000256" key="3">
    <source>
        <dbReference type="SAM" id="MobiDB-lite"/>
    </source>
</evidence>
<dbReference type="GO" id="GO:0051301">
    <property type="term" value="P:cell division"/>
    <property type="evidence" value="ECO:0007669"/>
    <property type="project" value="UniProtKB-KW"/>
</dbReference>
<protein>
    <recommendedName>
        <fullName evidence="1">Cell division protein ZipA</fullName>
    </recommendedName>
</protein>
<dbReference type="SMART" id="SM00771">
    <property type="entry name" value="ZipA_C"/>
    <property type="match status" value="1"/>
</dbReference>
<dbReference type="RefSeq" id="WP_340354897.1">
    <property type="nucleotide sequence ID" value="NZ_JBBKZU010000001.1"/>
</dbReference>
<dbReference type="SUPFAM" id="SSF64383">
    <property type="entry name" value="Cell-division protein ZipA, C-terminal domain"/>
    <property type="match status" value="1"/>
</dbReference>
<dbReference type="Gene3D" id="3.30.1400.10">
    <property type="entry name" value="ZipA, C-terminal FtsZ-binding domain"/>
    <property type="match status" value="1"/>
</dbReference>
<gene>
    <name evidence="5" type="ORF">WKW77_00650</name>
</gene>
<keyword evidence="1" id="KW-0131">Cell cycle</keyword>
<evidence type="ECO:0000256" key="2">
    <source>
        <dbReference type="RuleBase" id="RU003613"/>
    </source>
</evidence>
<reference evidence="5 6" key="1">
    <citation type="submission" date="2024-03" db="EMBL/GenBank/DDBJ databases">
        <title>Novel species of the genus Variovorax.</title>
        <authorList>
            <person name="Liu Q."/>
            <person name="Xin Y.-H."/>
        </authorList>
    </citation>
    <scope>NUCLEOTIDE SEQUENCE [LARGE SCALE GENOMIC DNA]</scope>
    <source>
        <strain evidence="5 6">KACC 18899</strain>
    </source>
</reference>
<evidence type="ECO:0000256" key="1">
    <source>
        <dbReference type="RuleBase" id="RU003612"/>
    </source>
</evidence>
<organism evidence="5 6">
    <name type="scientific">Variovorax ureilyticus</name>
    <dbReference type="NCBI Taxonomy" id="1836198"/>
    <lineage>
        <taxon>Bacteria</taxon>
        <taxon>Pseudomonadati</taxon>
        <taxon>Pseudomonadota</taxon>
        <taxon>Betaproteobacteria</taxon>
        <taxon>Burkholderiales</taxon>
        <taxon>Comamonadaceae</taxon>
        <taxon>Variovorax</taxon>
    </lineage>
</organism>
<dbReference type="InterPro" id="IPR007449">
    <property type="entry name" value="ZipA_FtsZ-bd_C"/>
</dbReference>
<feature type="region of interest" description="Disordered" evidence="3">
    <location>
        <begin position="72"/>
        <end position="92"/>
    </location>
</feature>
<evidence type="ECO:0000259" key="4">
    <source>
        <dbReference type="SMART" id="SM00771"/>
    </source>
</evidence>
<keyword evidence="2" id="KW-0997">Cell inner membrane</keyword>
<dbReference type="Pfam" id="PF04354">
    <property type="entry name" value="ZipA_C"/>
    <property type="match status" value="1"/>
</dbReference>
<dbReference type="InterPro" id="IPR036765">
    <property type="entry name" value="ZipA_FtsZ-bd_C_sf"/>
</dbReference>
<feature type="domain" description="ZipA C-terminal FtsZ-binding" evidence="4">
    <location>
        <begin position="214"/>
        <end position="344"/>
    </location>
</feature>
<accession>A0ABU8V946</accession>
<evidence type="ECO:0000313" key="5">
    <source>
        <dbReference type="EMBL" id="MEJ8809555.1"/>
    </source>
</evidence>
<keyword evidence="6" id="KW-1185">Reference proteome</keyword>
<proteinExistence type="inferred from homology"/>
<keyword evidence="2" id="KW-0472">Membrane</keyword>
<comment type="caution">
    <text evidence="5">The sequence shown here is derived from an EMBL/GenBank/DDBJ whole genome shotgun (WGS) entry which is preliminary data.</text>
</comment>
<keyword evidence="2" id="KW-1003">Cell membrane</keyword>